<evidence type="ECO:0000256" key="1">
    <source>
        <dbReference type="SAM" id="MobiDB-lite"/>
    </source>
</evidence>
<gene>
    <name evidence="2" type="ORF">L2A60_15390</name>
</gene>
<keyword evidence="3" id="KW-1185">Reference proteome</keyword>
<name>A0ABS9E398_9PROT</name>
<organism evidence="2 3">
    <name type="scientific">Acidiphilium iwatense</name>
    <dbReference type="NCBI Taxonomy" id="768198"/>
    <lineage>
        <taxon>Bacteria</taxon>
        <taxon>Pseudomonadati</taxon>
        <taxon>Pseudomonadota</taxon>
        <taxon>Alphaproteobacteria</taxon>
        <taxon>Acetobacterales</taxon>
        <taxon>Acidocellaceae</taxon>
        <taxon>Acidiphilium</taxon>
    </lineage>
</organism>
<comment type="caution">
    <text evidence="2">The sequence shown here is derived from an EMBL/GenBank/DDBJ whole genome shotgun (WGS) entry which is preliminary data.</text>
</comment>
<dbReference type="RefSeq" id="WP_235705346.1">
    <property type="nucleotide sequence ID" value="NZ_JAKGBZ010000037.1"/>
</dbReference>
<sequence>MKSRLNCYFDPKLADQLTTFALRQGIHRSQLVEAAVMAFLSPDALDRREAAFVRRLDRLSRHMERIERDLTIAIEVQAQFVRFWLSASPPIPPDQQDAAKARGASRYQGFIEILAKRLQRSDSLVREISKEITPEFNGRDNVAAGTSTGASGNTDDHDAVLAGMEDKNVGL</sequence>
<proteinExistence type="predicted"/>
<feature type="compositionally biased region" description="Polar residues" evidence="1">
    <location>
        <begin position="144"/>
        <end position="153"/>
    </location>
</feature>
<accession>A0ABS9E398</accession>
<protein>
    <submittedName>
        <fullName evidence="2">Conjugal transfer protein TraG</fullName>
    </submittedName>
</protein>
<dbReference type="Proteomes" id="UP001521209">
    <property type="component" value="Unassembled WGS sequence"/>
</dbReference>
<feature type="region of interest" description="Disordered" evidence="1">
    <location>
        <begin position="136"/>
        <end position="159"/>
    </location>
</feature>
<reference evidence="2 3" key="1">
    <citation type="submission" date="2022-01" db="EMBL/GenBank/DDBJ databases">
        <authorList>
            <person name="Won M."/>
            <person name="Kim S.-J."/>
            <person name="Kwon S.-W."/>
        </authorList>
    </citation>
    <scope>NUCLEOTIDE SEQUENCE [LARGE SCALE GENOMIC DNA]</scope>
    <source>
        <strain evidence="2 3">KCTC 23505</strain>
    </source>
</reference>
<dbReference type="EMBL" id="JAKGBZ010000037">
    <property type="protein sequence ID" value="MCF3948059.1"/>
    <property type="molecule type" value="Genomic_DNA"/>
</dbReference>
<evidence type="ECO:0000313" key="3">
    <source>
        <dbReference type="Proteomes" id="UP001521209"/>
    </source>
</evidence>
<evidence type="ECO:0000313" key="2">
    <source>
        <dbReference type="EMBL" id="MCF3948059.1"/>
    </source>
</evidence>